<dbReference type="HOGENOM" id="CLU_009123_10_5_1"/>
<evidence type="ECO:0000256" key="4">
    <source>
        <dbReference type="ARBA" id="ARBA00022833"/>
    </source>
</evidence>
<dbReference type="SUPFAM" id="SSF53098">
    <property type="entry name" value="Ribonuclease H-like"/>
    <property type="match status" value="1"/>
</dbReference>
<name>A0A0B2WKZ8_METAS</name>
<dbReference type="PANTHER" id="PTHR46481">
    <property type="entry name" value="ZINC FINGER BED DOMAIN-CONTAINING PROTEIN 4"/>
    <property type="match status" value="1"/>
</dbReference>
<proteinExistence type="predicted"/>
<dbReference type="STRING" id="1081103.A0A0B2WKZ8"/>
<keyword evidence="4" id="KW-0862">Zinc</keyword>
<dbReference type="OrthoDB" id="4961446at2759"/>
<dbReference type="Pfam" id="PF05699">
    <property type="entry name" value="Dimer_Tnp_hAT"/>
    <property type="match status" value="1"/>
</dbReference>
<dbReference type="RefSeq" id="XP_040674761.1">
    <property type="nucleotide sequence ID" value="XM_040827244.1"/>
</dbReference>
<feature type="domain" description="HAT C-terminal dimerisation" evidence="6">
    <location>
        <begin position="536"/>
        <end position="614"/>
    </location>
</feature>
<dbReference type="InterPro" id="IPR008906">
    <property type="entry name" value="HATC_C_dom"/>
</dbReference>
<evidence type="ECO:0000256" key="5">
    <source>
        <dbReference type="ARBA" id="ARBA00023242"/>
    </source>
</evidence>
<keyword evidence="5" id="KW-0539">Nucleus</keyword>
<dbReference type="GO" id="GO:0008270">
    <property type="term" value="F:zinc ion binding"/>
    <property type="evidence" value="ECO:0007669"/>
    <property type="project" value="UniProtKB-KW"/>
</dbReference>
<gene>
    <name evidence="7" type="ORF">MAM_08447</name>
</gene>
<comment type="subcellular location">
    <subcellularLocation>
        <location evidence="1">Nucleus</location>
    </subcellularLocation>
</comment>
<keyword evidence="2" id="KW-0479">Metal-binding</keyword>
<accession>A0A0B2WKZ8</accession>
<dbReference type="GeneID" id="63742902"/>
<evidence type="ECO:0000256" key="1">
    <source>
        <dbReference type="ARBA" id="ARBA00004123"/>
    </source>
</evidence>
<dbReference type="AlphaFoldDB" id="A0A0B2WKZ8"/>
<evidence type="ECO:0000313" key="8">
    <source>
        <dbReference type="Proteomes" id="UP000030816"/>
    </source>
</evidence>
<dbReference type="EMBL" id="AZHE01000079">
    <property type="protein sequence ID" value="KHN93695.1"/>
    <property type="molecule type" value="Genomic_DNA"/>
</dbReference>
<evidence type="ECO:0000256" key="3">
    <source>
        <dbReference type="ARBA" id="ARBA00022771"/>
    </source>
</evidence>
<dbReference type="InterPro" id="IPR012337">
    <property type="entry name" value="RNaseH-like_sf"/>
</dbReference>
<dbReference type="InterPro" id="IPR052035">
    <property type="entry name" value="ZnF_BED_domain_contain"/>
</dbReference>
<reference evidence="7 8" key="1">
    <citation type="journal article" date="2014" name="Proc. Natl. Acad. Sci. U.S.A.">
        <title>Trajectory and genomic determinants of fungal-pathogen speciation and host adaptation.</title>
        <authorList>
            <person name="Hu X."/>
            <person name="Xiao G."/>
            <person name="Zheng P."/>
            <person name="Shang Y."/>
            <person name="Su Y."/>
            <person name="Zhang X."/>
            <person name="Liu X."/>
            <person name="Zhan S."/>
            <person name="St Leger R.J."/>
            <person name="Wang C."/>
        </authorList>
    </citation>
    <scope>NUCLEOTIDE SEQUENCE [LARGE SCALE GENOMIC DNA]</scope>
    <source>
        <strain evidence="7 8">ARSEF 1941</strain>
    </source>
</reference>
<keyword evidence="3" id="KW-0863">Zinc-finger</keyword>
<organism evidence="7 8">
    <name type="scientific">Metarhizium album (strain ARSEF 1941)</name>
    <dbReference type="NCBI Taxonomy" id="1081103"/>
    <lineage>
        <taxon>Eukaryota</taxon>
        <taxon>Fungi</taxon>
        <taxon>Dikarya</taxon>
        <taxon>Ascomycota</taxon>
        <taxon>Pezizomycotina</taxon>
        <taxon>Sordariomycetes</taxon>
        <taxon>Hypocreomycetidae</taxon>
        <taxon>Hypocreales</taxon>
        <taxon>Clavicipitaceae</taxon>
        <taxon>Metarhizium</taxon>
    </lineage>
</organism>
<protein>
    <submittedName>
        <fullName evidence="7">Ribonuclease H-like protein</fullName>
    </submittedName>
</protein>
<evidence type="ECO:0000259" key="6">
    <source>
        <dbReference type="Pfam" id="PF05699"/>
    </source>
</evidence>
<dbReference type="GO" id="GO:0005634">
    <property type="term" value="C:nucleus"/>
    <property type="evidence" value="ECO:0007669"/>
    <property type="project" value="UniProtKB-SubCell"/>
</dbReference>
<dbReference type="GO" id="GO:0046983">
    <property type="term" value="F:protein dimerization activity"/>
    <property type="evidence" value="ECO:0007669"/>
    <property type="project" value="InterPro"/>
</dbReference>
<evidence type="ECO:0000313" key="7">
    <source>
        <dbReference type="EMBL" id="KHN93695.1"/>
    </source>
</evidence>
<comment type="caution">
    <text evidence="7">The sequence shown here is derived from an EMBL/GenBank/DDBJ whole genome shotgun (WGS) entry which is preliminary data.</text>
</comment>
<evidence type="ECO:0000256" key="2">
    <source>
        <dbReference type="ARBA" id="ARBA00022723"/>
    </source>
</evidence>
<keyword evidence="8" id="KW-1185">Reference proteome</keyword>
<sequence>MPKLVNRKRKAQEQDSYDTRLRQTTMLEQREAQAATYNKSDWIYHFVRHVVTDNVSLRRSCSPALLNLATYRNPALSPWFPQSPRTTRDWITQTYAAAKPRIAALLAHAKSRITISFDGWKSENEVDLLAIMAHFLDADFKPKVVLLSLRNTYGSHAGDEIKQQLYDVLTEYKILDRIAFFMADNATSNDKALKLLAEVTDINPIKQRLRCTGHVINLVCKAILYGVDVDCVADVLSDAKYDVEHSDDPDAGIGTSTVSKFEEALRTKNERLKLAAWRKKGPIGKLHNLILHARATPARRAFFKSKQKEAMPDAERLLHLVINGGIKWNSTCDMLERAFILKDAIDLYQAHYRTDDEEPVEEDVLTTDDWTELKQLHDLLIPLRSQSLLVQSEFGTSKHGALYDALGTIDFLMTKLENLKKEHRHLPSTHFKASINLGWKKLNKYYTLTDQVPAYRASIFAHPHFKMAWFKSKWGGTHPAWISAATKALKGMYSQYEVQFGKESRPTSPTRVNADVSEYEAYMCIEDEFSNRGDYVQYAEETRAPSKVDPLRWWVENCHRYPILNHMAFDLLAAPASSAADERLFSKAQHVLNEDRFNTLDDLAESTQCLKNWFEQGLLDSLNLRYQEAQDKLEQDSVPHS</sequence>
<dbReference type="PANTHER" id="PTHR46481:SF10">
    <property type="entry name" value="ZINC FINGER BED DOMAIN-CONTAINING PROTEIN 39"/>
    <property type="match status" value="1"/>
</dbReference>
<dbReference type="Proteomes" id="UP000030816">
    <property type="component" value="Unassembled WGS sequence"/>
</dbReference>